<dbReference type="Proteomes" id="UP001054837">
    <property type="component" value="Unassembled WGS sequence"/>
</dbReference>
<protein>
    <submittedName>
        <fullName evidence="1">Uncharacterized protein</fullName>
    </submittedName>
</protein>
<reference evidence="1 2" key="1">
    <citation type="submission" date="2021-06" db="EMBL/GenBank/DDBJ databases">
        <title>Caerostris darwini draft genome.</title>
        <authorList>
            <person name="Kono N."/>
            <person name="Arakawa K."/>
        </authorList>
    </citation>
    <scope>NUCLEOTIDE SEQUENCE [LARGE SCALE GENOMIC DNA]</scope>
</reference>
<evidence type="ECO:0000313" key="1">
    <source>
        <dbReference type="EMBL" id="GIY26576.1"/>
    </source>
</evidence>
<name>A0AAV4S1V6_9ARAC</name>
<gene>
    <name evidence="1" type="ORF">CDAR_312971</name>
</gene>
<sequence length="82" mass="9116">MEVAQPPSIALALSSDRPYGREVVGKSCWFKGSLLPPGMSASEPSYVEISLHDFGACRHGLMLSTPFQNLQEQKMWTRYGNK</sequence>
<proteinExistence type="predicted"/>
<evidence type="ECO:0000313" key="2">
    <source>
        <dbReference type="Proteomes" id="UP001054837"/>
    </source>
</evidence>
<keyword evidence="2" id="KW-1185">Reference proteome</keyword>
<dbReference type="AlphaFoldDB" id="A0AAV4S1V6"/>
<comment type="caution">
    <text evidence="1">The sequence shown here is derived from an EMBL/GenBank/DDBJ whole genome shotgun (WGS) entry which is preliminary data.</text>
</comment>
<accession>A0AAV4S1V6</accession>
<organism evidence="1 2">
    <name type="scientific">Caerostris darwini</name>
    <dbReference type="NCBI Taxonomy" id="1538125"/>
    <lineage>
        <taxon>Eukaryota</taxon>
        <taxon>Metazoa</taxon>
        <taxon>Ecdysozoa</taxon>
        <taxon>Arthropoda</taxon>
        <taxon>Chelicerata</taxon>
        <taxon>Arachnida</taxon>
        <taxon>Araneae</taxon>
        <taxon>Araneomorphae</taxon>
        <taxon>Entelegynae</taxon>
        <taxon>Araneoidea</taxon>
        <taxon>Araneidae</taxon>
        <taxon>Caerostris</taxon>
    </lineage>
</organism>
<dbReference type="EMBL" id="BPLQ01006954">
    <property type="protein sequence ID" value="GIY26576.1"/>
    <property type="molecule type" value="Genomic_DNA"/>
</dbReference>